<feature type="transmembrane region" description="Helical" evidence="1">
    <location>
        <begin position="88"/>
        <end position="108"/>
    </location>
</feature>
<keyword evidence="1" id="KW-0472">Membrane</keyword>
<protein>
    <submittedName>
        <fullName evidence="2">Uncharacterized protein</fullName>
    </submittedName>
</protein>
<keyword evidence="1" id="KW-1133">Transmembrane helix</keyword>
<gene>
    <name evidence="2" type="ORF">AVDCRST_MAG83-2008</name>
</gene>
<keyword evidence="1" id="KW-0812">Transmembrane</keyword>
<reference evidence="2" key="1">
    <citation type="submission" date="2020-02" db="EMBL/GenBank/DDBJ databases">
        <authorList>
            <person name="Meier V. D."/>
        </authorList>
    </citation>
    <scope>NUCLEOTIDE SEQUENCE</scope>
    <source>
        <strain evidence="2">AVDCRST_MAG83</strain>
    </source>
</reference>
<evidence type="ECO:0000313" key="2">
    <source>
        <dbReference type="EMBL" id="CAA9247437.1"/>
    </source>
</evidence>
<dbReference type="EMBL" id="CADCTE010000112">
    <property type="protein sequence ID" value="CAA9247437.1"/>
    <property type="molecule type" value="Genomic_DNA"/>
</dbReference>
<evidence type="ECO:0000256" key="1">
    <source>
        <dbReference type="SAM" id="Phobius"/>
    </source>
</evidence>
<proteinExistence type="predicted"/>
<name>A0A6J4ICV6_9MICC</name>
<feature type="transmembrane region" description="Helical" evidence="1">
    <location>
        <begin position="114"/>
        <end position="137"/>
    </location>
</feature>
<feature type="transmembrane region" description="Helical" evidence="1">
    <location>
        <begin position="64"/>
        <end position="81"/>
    </location>
</feature>
<feature type="transmembrane region" description="Helical" evidence="1">
    <location>
        <begin position="38"/>
        <end position="58"/>
    </location>
</feature>
<organism evidence="2">
    <name type="scientific">uncultured Arthrobacter sp</name>
    <dbReference type="NCBI Taxonomy" id="114050"/>
    <lineage>
        <taxon>Bacteria</taxon>
        <taxon>Bacillati</taxon>
        <taxon>Actinomycetota</taxon>
        <taxon>Actinomycetes</taxon>
        <taxon>Micrococcales</taxon>
        <taxon>Micrococcaceae</taxon>
        <taxon>Arthrobacter</taxon>
        <taxon>environmental samples</taxon>
    </lineage>
</organism>
<dbReference type="AlphaFoldDB" id="A0A6J4ICV6"/>
<dbReference type="RefSeq" id="WP_294568057.1">
    <property type="nucleotide sequence ID" value="NZ_CADCTE010000112.1"/>
</dbReference>
<accession>A0A6J4ICV6</accession>
<sequence>MLLSAADSTSQDVNFQVIEDMRDTQGSMSPGRFVRGTWTLLVTALVFAVAIFFSVFSLSNGSHGLEIAALLVLGLAGGGLARGLVRENLVMAVFIVLVVGECALFSHFSLPWSSLWPVLIPANAIGVMVGNVVRLGYLESRPKALRDVWVVNGVEEPRTDSAEAVSLAALSAWDSAQAGRFYVERNEGLFEAMGSAATGFIVHCAAKPQEESAWQILGSLGGRGETEIRIPSGPAFAPSGVVVDLETAKEALLGFFHHRGPDPGLQWTFGEEALDLKFG</sequence>